<feature type="binding site" evidence="1">
    <location>
        <position position="579"/>
    </location>
    <ligand>
        <name>ATP</name>
        <dbReference type="ChEBI" id="CHEBI:30616"/>
    </ligand>
</feature>
<keyword evidence="5" id="KW-1185">Reference proteome</keyword>
<gene>
    <name evidence="4" type="ORF">AURANDRAFT_68609</name>
</gene>
<dbReference type="CDD" id="cd04900">
    <property type="entry name" value="ACT_UUR-like_1"/>
    <property type="match status" value="1"/>
</dbReference>
<feature type="region of interest" description="Disordered" evidence="2">
    <location>
        <begin position="524"/>
        <end position="543"/>
    </location>
</feature>
<feature type="region of interest" description="Disordered" evidence="2">
    <location>
        <begin position="200"/>
        <end position="222"/>
    </location>
</feature>
<feature type="non-terminal residue" evidence="4">
    <location>
        <position position="1"/>
    </location>
</feature>
<dbReference type="InterPro" id="IPR045865">
    <property type="entry name" value="ACT-like_dom_sf"/>
</dbReference>
<name>F0YQ70_AURAN</name>
<protein>
    <recommendedName>
        <fullName evidence="3">ACT domain-containing protein</fullName>
    </recommendedName>
</protein>
<dbReference type="InterPro" id="IPR017441">
    <property type="entry name" value="Protein_kinase_ATP_BS"/>
</dbReference>
<evidence type="ECO:0000256" key="2">
    <source>
        <dbReference type="SAM" id="MobiDB-lite"/>
    </source>
</evidence>
<dbReference type="Proteomes" id="UP000002729">
    <property type="component" value="Unassembled WGS sequence"/>
</dbReference>
<evidence type="ECO:0000313" key="5">
    <source>
        <dbReference type="Proteomes" id="UP000002729"/>
    </source>
</evidence>
<dbReference type="InterPro" id="IPR011009">
    <property type="entry name" value="Kinase-like_dom_sf"/>
</dbReference>
<dbReference type="InParanoid" id="F0YQ70"/>
<accession>F0YQ70</accession>
<keyword evidence="1" id="KW-0067">ATP-binding</keyword>
<dbReference type="GeneID" id="20226907"/>
<sequence>VVRCRCEAAPGGGCRDEFEVAAADGRGLGAGARDELRRALEAAAGADAPRATTLRVAAPDRPGLLASIAASLDALSLSVVGARITTVDAPDAREPSAVDAFDVVDADTGAPVLDPARLRRIEARLAEDIGDAPPPPPPRAAPAGDDAPRVAARGAFRAGRAAAPRDAAPAGQSPPRDASPGGQSPASLYDALMERTSSFESLLSASEPSASPPGARDDDDDASVDYANVFAASSCRRKIDGAKPAVLNRHVSRCVSRFYYERDARGTVAADVALRVTLDACMDRGDALCAFWAFDGAGAAPPTRPRPRRRPARRPGDADAAFVAAACGAPAAVGGKRKRPAAEAASLEDLPAKVAEVSLEVAPPPPARPPLDAAAAARLVAAAAADVERGDDLAERGGDRDAAARAYHRGATRLEGVRAAAGNLGPAEKRRVASELRHARRGARDRSALLENAVVERAAYDGGDEDLRASLSRQGSAEAPPPRGGGPGAPADDRPFASCLDGAADLSGSCCALAGARHLSPQGSFDGSYADADGPPDAPRRPPEALDDAYALGDALGRGSYGVVARGARRRDGAAFAVKTIGLGGDA</sequence>
<evidence type="ECO:0000313" key="4">
    <source>
        <dbReference type="EMBL" id="EGB02739.1"/>
    </source>
</evidence>
<dbReference type="SUPFAM" id="SSF56112">
    <property type="entry name" value="Protein kinase-like (PK-like)"/>
    <property type="match status" value="1"/>
</dbReference>
<dbReference type="GO" id="GO:0005524">
    <property type="term" value="F:ATP binding"/>
    <property type="evidence" value="ECO:0007669"/>
    <property type="project" value="UniProtKB-UniRule"/>
</dbReference>
<feature type="compositionally biased region" description="Low complexity" evidence="2">
    <location>
        <begin position="141"/>
        <end position="171"/>
    </location>
</feature>
<proteinExistence type="predicted"/>
<dbReference type="InterPro" id="IPR002912">
    <property type="entry name" value="ACT_dom"/>
</dbReference>
<dbReference type="PROSITE" id="PS51671">
    <property type="entry name" value="ACT"/>
    <property type="match status" value="1"/>
</dbReference>
<dbReference type="Gene3D" id="3.30.200.20">
    <property type="entry name" value="Phosphorylase Kinase, domain 1"/>
    <property type="match status" value="1"/>
</dbReference>
<evidence type="ECO:0000256" key="1">
    <source>
        <dbReference type="PROSITE-ProRule" id="PRU10141"/>
    </source>
</evidence>
<feature type="region of interest" description="Disordered" evidence="2">
    <location>
        <begin position="126"/>
        <end position="187"/>
    </location>
</feature>
<reference evidence="4" key="1">
    <citation type="journal article" date="2011" name="Proc. Natl. Acad. Sci. U.S.A.">
        <title>Niche of harmful alga Aureococcus anophagefferens revealed through ecogenomics.</title>
        <authorList>
            <person name="Gobler C.J."/>
            <person name="Berry D.L."/>
            <person name="Dyhrman S.T."/>
            <person name="Wilhelm S.W."/>
            <person name="Salamov A."/>
            <person name="Lobanov A.V."/>
            <person name="Zhang Y."/>
            <person name="Collier J.L."/>
            <person name="Wurch L.L."/>
            <person name="Kustka A.B."/>
            <person name="Dill B.D."/>
            <person name="Shah M."/>
            <person name="VerBerkmoes N.C."/>
            <person name="Kuo A."/>
            <person name="Terry A."/>
            <person name="Pangilinan J."/>
            <person name="Lindquist E.A."/>
            <person name="Lucas S."/>
            <person name="Paulsen I.T."/>
            <person name="Hattenrath-Lehmann T.K."/>
            <person name="Talmage S.C."/>
            <person name="Walker E.A."/>
            <person name="Koch F."/>
            <person name="Burson A.M."/>
            <person name="Marcoval M.A."/>
            <person name="Tang Y.Z."/>
            <person name="Lecleir G.R."/>
            <person name="Coyne K.J."/>
            <person name="Berg G.M."/>
            <person name="Bertrand E.M."/>
            <person name="Saito M.A."/>
            <person name="Gladyshev V.N."/>
            <person name="Grigoriev I.V."/>
        </authorList>
    </citation>
    <scope>NUCLEOTIDE SEQUENCE [LARGE SCALE GENOMIC DNA]</scope>
    <source>
        <strain evidence="4">CCMP1984</strain>
    </source>
</reference>
<dbReference type="AlphaFoldDB" id="F0YQ70"/>
<dbReference type="EMBL" id="GL833339">
    <property type="protein sequence ID" value="EGB02739.1"/>
    <property type="molecule type" value="Genomic_DNA"/>
</dbReference>
<feature type="non-terminal residue" evidence="4">
    <location>
        <position position="587"/>
    </location>
</feature>
<dbReference type="KEGG" id="aaf:AURANDRAFT_68609"/>
<keyword evidence="1" id="KW-0547">Nucleotide-binding</keyword>
<dbReference type="SUPFAM" id="SSF55021">
    <property type="entry name" value="ACT-like"/>
    <property type="match status" value="1"/>
</dbReference>
<feature type="region of interest" description="Disordered" evidence="2">
    <location>
        <begin position="471"/>
        <end position="496"/>
    </location>
</feature>
<feature type="compositionally biased region" description="Low complexity" evidence="2">
    <location>
        <begin position="200"/>
        <end position="214"/>
    </location>
</feature>
<dbReference type="PROSITE" id="PS00107">
    <property type="entry name" value="PROTEIN_KINASE_ATP"/>
    <property type="match status" value="1"/>
</dbReference>
<dbReference type="RefSeq" id="XP_009042562.1">
    <property type="nucleotide sequence ID" value="XM_009044314.1"/>
</dbReference>
<feature type="domain" description="ACT" evidence="3">
    <location>
        <begin position="53"/>
        <end position="139"/>
    </location>
</feature>
<organism evidence="5">
    <name type="scientific">Aureococcus anophagefferens</name>
    <name type="common">Harmful bloom alga</name>
    <dbReference type="NCBI Taxonomy" id="44056"/>
    <lineage>
        <taxon>Eukaryota</taxon>
        <taxon>Sar</taxon>
        <taxon>Stramenopiles</taxon>
        <taxon>Ochrophyta</taxon>
        <taxon>Pelagophyceae</taxon>
        <taxon>Pelagomonadales</taxon>
        <taxon>Pelagomonadaceae</taxon>
        <taxon>Aureococcus</taxon>
    </lineage>
</organism>
<evidence type="ECO:0000259" key="3">
    <source>
        <dbReference type="PROSITE" id="PS51671"/>
    </source>
</evidence>